<gene>
    <name evidence="1" type="ORF">AWR36_012980</name>
</gene>
<evidence type="ECO:0000313" key="2">
    <source>
        <dbReference type="Proteomes" id="UP000218427"/>
    </source>
</evidence>
<name>A0ABX4HW81_9GAMM</name>
<proteinExistence type="predicted"/>
<keyword evidence="2" id="KW-1185">Reference proteome</keyword>
<dbReference type="EMBL" id="LRFG02000005">
    <property type="protein sequence ID" value="PCO04374.1"/>
    <property type="molecule type" value="Genomic_DNA"/>
</dbReference>
<dbReference type="InterPro" id="IPR028994">
    <property type="entry name" value="Integrin_alpha_N"/>
</dbReference>
<organism evidence="1 2">
    <name type="scientific">Microbulbifer flavimaris</name>
    <dbReference type="NCBI Taxonomy" id="1781068"/>
    <lineage>
        <taxon>Bacteria</taxon>
        <taxon>Pseudomonadati</taxon>
        <taxon>Pseudomonadota</taxon>
        <taxon>Gammaproteobacteria</taxon>
        <taxon>Cellvibrionales</taxon>
        <taxon>Microbulbiferaceae</taxon>
        <taxon>Microbulbifer</taxon>
    </lineage>
</organism>
<evidence type="ECO:0008006" key="3">
    <source>
        <dbReference type="Google" id="ProtNLM"/>
    </source>
</evidence>
<reference evidence="1" key="1">
    <citation type="submission" date="2017-08" db="EMBL/GenBank/DDBJ databases">
        <title>Microbulbifer marisrubri sp. nov., a halophilic alphaproteobacterium isolated from marine sediment of the Yellow Sea, China.</title>
        <authorList>
            <person name="Zhang G."/>
            <person name="Xiong Q."/>
        </authorList>
    </citation>
    <scope>NUCLEOTIDE SEQUENCE [LARGE SCALE GENOMIC DNA]</scope>
    <source>
        <strain evidence="1">WRN-8</strain>
    </source>
</reference>
<dbReference type="Gene3D" id="2.180.10.10">
    <property type="entry name" value="RHS repeat-associated core"/>
    <property type="match status" value="1"/>
</dbReference>
<dbReference type="SUPFAM" id="SSF69318">
    <property type="entry name" value="Integrin alpha N-terminal domain"/>
    <property type="match status" value="1"/>
</dbReference>
<accession>A0ABX4HW81</accession>
<comment type="caution">
    <text evidence="1">The sequence shown here is derived from an EMBL/GenBank/DDBJ whole genome shotgun (WGS) entry which is preliminary data.</text>
</comment>
<protein>
    <recommendedName>
        <fullName evidence="3">YD repeat-containing protein</fullName>
    </recommendedName>
</protein>
<evidence type="ECO:0000313" key="1">
    <source>
        <dbReference type="EMBL" id="PCO04374.1"/>
    </source>
</evidence>
<dbReference type="Proteomes" id="UP000218427">
    <property type="component" value="Unassembled WGS sequence"/>
</dbReference>
<sequence>MFPAYKDYSNFHEIKTLYSLSPNSEERKAFNRFHNTLALLAGFDSDADFSTGIDLVDGVSETLDGVIFALETDVQAFSHVDPAFFYYRNVAFSKGEVATAANRAAGTVADAYYSTIGSGFDFSLPTYETADYNQDGVPERVEKYSYDARGNRILEAYSNTGSGPLIGSSLTYDEYGRVLTISYDADGDGVNDSYSEYEYSVAGNLVGISVDSNADGDFDRSQTRSYEFQDKSYIYRYREDQDGDGITDLAYTLEYKLSPVGLLESVLLDEVKVLALEYQSDGTLVAEHTYRWTGELDRTKTYDDFGRLVSDETFFGPFGPGDGYRWDYTYDAQGNRVQAKYQELGLSPNQSFLINNEFDESGNLLEFTQDFYLDGSVEQKREYIYDEGGNLTQEKWYEVTQGGQVTDWPSKTVSYSYNEQGLVSEKFTEDYTYDAPDDPNGGKERTVYQYDPGASLTYLGRDSGADGSVDYEFKYDLELLGWRAALEWAPSLHQFAKLPFEEKLYSD</sequence>